<reference evidence="1" key="1">
    <citation type="submission" date="2021-02" db="EMBL/GenBank/DDBJ databases">
        <authorList>
            <person name="Dougan E. K."/>
            <person name="Rhodes N."/>
            <person name="Thang M."/>
            <person name="Chan C."/>
        </authorList>
    </citation>
    <scope>NUCLEOTIDE SEQUENCE</scope>
</reference>
<dbReference type="AlphaFoldDB" id="A0A812XMA2"/>
<keyword evidence="2" id="KW-1185">Reference proteome</keyword>
<evidence type="ECO:0000313" key="2">
    <source>
        <dbReference type="Proteomes" id="UP000649617"/>
    </source>
</evidence>
<organism evidence="1 2">
    <name type="scientific">Symbiodinium pilosum</name>
    <name type="common">Dinoflagellate</name>
    <dbReference type="NCBI Taxonomy" id="2952"/>
    <lineage>
        <taxon>Eukaryota</taxon>
        <taxon>Sar</taxon>
        <taxon>Alveolata</taxon>
        <taxon>Dinophyceae</taxon>
        <taxon>Suessiales</taxon>
        <taxon>Symbiodiniaceae</taxon>
        <taxon>Symbiodinium</taxon>
    </lineage>
</organism>
<dbReference type="EMBL" id="CAJNIZ010046267">
    <property type="protein sequence ID" value="CAE7744076.1"/>
    <property type="molecule type" value="Genomic_DNA"/>
</dbReference>
<gene>
    <name evidence="1" type="ORF">SPIL2461_LOCUS21449</name>
</gene>
<evidence type="ECO:0000313" key="1">
    <source>
        <dbReference type="EMBL" id="CAE7744076.1"/>
    </source>
</evidence>
<protein>
    <submittedName>
        <fullName evidence="1">Uncharacterized protein</fullName>
    </submittedName>
</protein>
<sequence length="670" mass="74435">EYNGEALAKHCPEECTDKVPLAEIASAKDDDPRLAAAKAHLDCFADMIVKAEEANDEAAVERLKKLMAGELATDISKIAVIDDDTNEYVQGEILAGKEAAAQEVQENLKTETEAVLSAMEISDETIEEYSATLDMVAKTCGDGEEASSIAKDSADLLHSTQQGHKTEAELSQIQHEELYLDKRCTVEKVDVDFFVKKMKVKYGSAKCGSSLMQTSHQNLADELSHKLNQQAKQVLALHTKENQLGHRFVKHLKLAVGGDHSHPELSAFYENFAEVARGNLTQGQRARLQQLDQHHRWQQVRTQVRCGVKEQTKSAEILKDYKQCVCDGVESVMVCQMQNHQALQKNTQHIGQQIKQNKVALAKDAKAVKDQLAEHADMGLNTSVGGTHVVQGAWLGPCTTAPISGTVCVGAHCLTLPPPKYDSKNGLYKEMQGAIGMFNFWRNLLGEHGRSPVPCISATMTTCIGVKPGDPLKLKFSIGAAIKDCGSGRAVMTTFNLNLGLNLCIGIPGLSHLLSLIGYDCMTLANAKYYPFIGKLTVGDNNVFGEYWINGEYKFIANFNFAVHDLTMPVVQYCNMKGTGWSGWFKQTMYASLSLSKGHDGACKIVWAPSCYETDKERACIDEYKAAVGTHQTFNLKINEMYHEAYDCWWDWCSYRYKWKLWGDYQWNVR</sequence>
<comment type="caution">
    <text evidence="1">The sequence shown here is derived from an EMBL/GenBank/DDBJ whole genome shotgun (WGS) entry which is preliminary data.</text>
</comment>
<proteinExistence type="predicted"/>
<accession>A0A812XMA2</accession>
<dbReference type="Proteomes" id="UP000649617">
    <property type="component" value="Unassembled WGS sequence"/>
</dbReference>
<dbReference type="OrthoDB" id="424430at2759"/>
<name>A0A812XMA2_SYMPI</name>
<feature type="non-terminal residue" evidence="1">
    <location>
        <position position="670"/>
    </location>
</feature>